<protein>
    <submittedName>
        <fullName evidence="9">Major facilitator superfamily domain-containing protein</fullName>
    </submittedName>
</protein>
<evidence type="ECO:0000313" key="10">
    <source>
        <dbReference type="Proteomes" id="UP001150062"/>
    </source>
</evidence>
<feature type="transmembrane region" description="Helical" evidence="7">
    <location>
        <begin position="17"/>
        <end position="39"/>
    </location>
</feature>
<feature type="transmembrane region" description="Helical" evidence="7">
    <location>
        <begin position="46"/>
        <end position="64"/>
    </location>
</feature>
<keyword evidence="3 7" id="KW-0812">Transmembrane</keyword>
<gene>
    <name evidence="9" type="ORF">M0813_11975</name>
</gene>
<dbReference type="PANTHER" id="PTHR23504">
    <property type="entry name" value="MAJOR FACILITATOR SUPERFAMILY DOMAIN-CONTAINING PROTEIN 10"/>
    <property type="match status" value="1"/>
</dbReference>
<evidence type="ECO:0000256" key="6">
    <source>
        <dbReference type="SAM" id="MobiDB-lite"/>
    </source>
</evidence>
<feature type="domain" description="Major facilitator superfamily (MFS) profile" evidence="8">
    <location>
        <begin position="1"/>
        <end position="446"/>
    </location>
</feature>
<feature type="transmembrane region" description="Helical" evidence="7">
    <location>
        <begin position="110"/>
        <end position="132"/>
    </location>
</feature>
<dbReference type="InterPro" id="IPR020846">
    <property type="entry name" value="MFS_dom"/>
</dbReference>
<dbReference type="SUPFAM" id="SSF103473">
    <property type="entry name" value="MFS general substrate transporter"/>
    <property type="match status" value="1"/>
</dbReference>
<comment type="subcellular location">
    <subcellularLocation>
        <location evidence="1">Membrane</location>
        <topology evidence="1">Multi-pass membrane protein</topology>
    </subcellularLocation>
</comment>
<evidence type="ECO:0000256" key="4">
    <source>
        <dbReference type="ARBA" id="ARBA00022989"/>
    </source>
</evidence>
<organism evidence="9 10">
    <name type="scientific">Anaeramoeba flamelloides</name>
    <dbReference type="NCBI Taxonomy" id="1746091"/>
    <lineage>
        <taxon>Eukaryota</taxon>
        <taxon>Metamonada</taxon>
        <taxon>Anaeramoebidae</taxon>
        <taxon>Anaeramoeba</taxon>
    </lineage>
</organism>
<feature type="region of interest" description="Disordered" evidence="6">
    <location>
        <begin position="192"/>
        <end position="255"/>
    </location>
</feature>
<sequence>MSVLAEVARNYGANSSLIGLIVGSYSITELIGCFLLGWMSDRFGRYPILFVNNSLLATSILLTGLYPNKYFLLCLRFISGLPGGLLPVTQAAVGDHSHGLTQSNLLMARLVFSLGMGFLSGPLLVLVMSFFGLEFKEICLTLGVIMNILNLIWLFFVKDIRKLGKPKPIIWESDEGGKKHKEDILLSDQSNIDLQSESESESESENENENENENESQKETENENDNQTKKQKGCQQEEKEEENENKGEEKEENNEQKKSYKSLLNKNIFLLLILNFLFFSAYVIQLSAMPLLVKDKYKKYPNKYSSLAIIGQGISMLLSSGYYVPYISKKIGQKNSWNLSCLMMTICYILFIFLNNYWAFLILWFVYIFFFDLHVVLVSSMLVSISPLGLEGMLMGLGMVFQASSRATSPIFGLVVYNKSITFFYIMCAMITISMIPLLFMVKLKKNLKKK</sequence>
<feature type="compositionally biased region" description="Basic and acidic residues" evidence="6">
    <location>
        <begin position="244"/>
        <end position="255"/>
    </location>
</feature>
<feature type="transmembrane region" description="Helical" evidence="7">
    <location>
        <begin position="304"/>
        <end position="324"/>
    </location>
</feature>
<evidence type="ECO:0000313" key="9">
    <source>
        <dbReference type="EMBL" id="KAJ6254925.1"/>
    </source>
</evidence>
<dbReference type="PROSITE" id="PS50850">
    <property type="entry name" value="MFS"/>
    <property type="match status" value="1"/>
</dbReference>
<feature type="transmembrane region" description="Helical" evidence="7">
    <location>
        <begin position="423"/>
        <end position="442"/>
    </location>
</feature>
<dbReference type="Pfam" id="PF07690">
    <property type="entry name" value="MFS_1"/>
    <property type="match status" value="1"/>
</dbReference>
<keyword evidence="10" id="KW-1185">Reference proteome</keyword>
<dbReference type="PANTHER" id="PTHR23504:SF15">
    <property type="entry name" value="MAJOR FACILITATOR SUPERFAMILY (MFS) PROFILE DOMAIN-CONTAINING PROTEIN"/>
    <property type="match status" value="1"/>
</dbReference>
<dbReference type="InterPro" id="IPR036259">
    <property type="entry name" value="MFS_trans_sf"/>
</dbReference>
<keyword evidence="5 7" id="KW-0472">Membrane</keyword>
<evidence type="ECO:0000256" key="7">
    <source>
        <dbReference type="SAM" id="Phobius"/>
    </source>
</evidence>
<feature type="compositionally biased region" description="Acidic residues" evidence="6">
    <location>
        <begin position="196"/>
        <end position="214"/>
    </location>
</feature>
<dbReference type="Proteomes" id="UP001150062">
    <property type="component" value="Unassembled WGS sequence"/>
</dbReference>
<feature type="transmembrane region" description="Helical" evidence="7">
    <location>
        <begin position="138"/>
        <end position="157"/>
    </location>
</feature>
<dbReference type="Gene3D" id="1.20.1250.20">
    <property type="entry name" value="MFS general substrate transporter like domains"/>
    <property type="match status" value="1"/>
</dbReference>
<name>A0ABQ8ZDJ9_9EUKA</name>
<evidence type="ECO:0000256" key="3">
    <source>
        <dbReference type="ARBA" id="ARBA00022692"/>
    </source>
</evidence>
<reference evidence="9" key="1">
    <citation type="submission" date="2022-08" db="EMBL/GenBank/DDBJ databases">
        <title>Novel sulfate-reducing endosymbionts in the free-living metamonad Anaeramoeba.</title>
        <authorList>
            <person name="Jerlstrom-Hultqvist J."/>
            <person name="Cepicka I."/>
            <person name="Gallot-Lavallee L."/>
            <person name="Salas-Leiva D."/>
            <person name="Curtis B.A."/>
            <person name="Zahonova K."/>
            <person name="Pipaliya S."/>
            <person name="Dacks J."/>
            <person name="Roger A.J."/>
        </authorList>
    </citation>
    <scope>NUCLEOTIDE SEQUENCE</scope>
    <source>
        <strain evidence="9">Schooner1</strain>
    </source>
</reference>
<evidence type="ECO:0000256" key="1">
    <source>
        <dbReference type="ARBA" id="ARBA00004141"/>
    </source>
</evidence>
<evidence type="ECO:0000259" key="8">
    <source>
        <dbReference type="PROSITE" id="PS50850"/>
    </source>
</evidence>
<comment type="caution">
    <text evidence="9">The sequence shown here is derived from an EMBL/GenBank/DDBJ whole genome shotgun (WGS) entry which is preliminary data.</text>
</comment>
<evidence type="ECO:0000256" key="2">
    <source>
        <dbReference type="ARBA" id="ARBA00022448"/>
    </source>
</evidence>
<keyword evidence="4 7" id="KW-1133">Transmembrane helix</keyword>
<keyword evidence="2" id="KW-0813">Transport</keyword>
<proteinExistence type="predicted"/>
<dbReference type="EMBL" id="JAOAOG010000016">
    <property type="protein sequence ID" value="KAJ6254925.1"/>
    <property type="molecule type" value="Genomic_DNA"/>
</dbReference>
<feature type="transmembrane region" description="Helical" evidence="7">
    <location>
        <begin position="267"/>
        <end position="284"/>
    </location>
</feature>
<accession>A0ABQ8ZDJ9</accession>
<dbReference type="InterPro" id="IPR011701">
    <property type="entry name" value="MFS"/>
</dbReference>
<evidence type="ECO:0000256" key="5">
    <source>
        <dbReference type="ARBA" id="ARBA00023136"/>
    </source>
</evidence>